<dbReference type="InterPro" id="IPR036249">
    <property type="entry name" value="Thioredoxin-like_sf"/>
</dbReference>
<evidence type="ECO:0000256" key="1">
    <source>
        <dbReference type="SAM" id="Phobius"/>
    </source>
</evidence>
<accession>A0A517X3Q6</accession>
<dbReference type="Proteomes" id="UP000318384">
    <property type="component" value="Chromosome"/>
</dbReference>
<organism evidence="2 3">
    <name type="scientific">Gimesia aquarii</name>
    <dbReference type="NCBI Taxonomy" id="2527964"/>
    <lineage>
        <taxon>Bacteria</taxon>
        <taxon>Pseudomonadati</taxon>
        <taxon>Planctomycetota</taxon>
        <taxon>Planctomycetia</taxon>
        <taxon>Planctomycetales</taxon>
        <taxon>Planctomycetaceae</taxon>
        <taxon>Gimesia</taxon>
    </lineage>
</organism>
<dbReference type="SUPFAM" id="SSF49464">
    <property type="entry name" value="Carboxypeptidase regulatory domain-like"/>
    <property type="match status" value="2"/>
</dbReference>
<dbReference type="InterPro" id="IPR008969">
    <property type="entry name" value="CarboxyPept-like_regulatory"/>
</dbReference>
<keyword evidence="3" id="KW-1185">Reference proteome</keyword>
<protein>
    <submittedName>
        <fullName evidence="2">Nickel uptake substrate-specific transmembrane region</fullName>
    </submittedName>
</protein>
<dbReference type="EMBL" id="CP037422">
    <property type="protein sequence ID" value="QDU12140.1"/>
    <property type="molecule type" value="Genomic_DNA"/>
</dbReference>
<dbReference type="CDD" id="cd02947">
    <property type="entry name" value="TRX_family"/>
    <property type="match status" value="1"/>
</dbReference>
<feature type="transmembrane region" description="Helical" evidence="1">
    <location>
        <begin position="17"/>
        <end position="34"/>
    </location>
</feature>
<reference evidence="2 3" key="1">
    <citation type="submission" date="2019-03" db="EMBL/GenBank/DDBJ databases">
        <title>Deep-cultivation of Planctomycetes and their phenomic and genomic characterization uncovers novel biology.</title>
        <authorList>
            <person name="Wiegand S."/>
            <person name="Jogler M."/>
            <person name="Boedeker C."/>
            <person name="Pinto D."/>
            <person name="Vollmers J."/>
            <person name="Rivas-Marin E."/>
            <person name="Kohn T."/>
            <person name="Peeters S.H."/>
            <person name="Heuer A."/>
            <person name="Rast P."/>
            <person name="Oberbeckmann S."/>
            <person name="Bunk B."/>
            <person name="Jeske O."/>
            <person name="Meyerdierks A."/>
            <person name="Storesund J.E."/>
            <person name="Kallscheuer N."/>
            <person name="Luecker S."/>
            <person name="Lage O.M."/>
            <person name="Pohl T."/>
            <person name="Merkel B.J."/>
            <person name="Hornburger P."/>
            <person name="Mueller R.-W."/>
            <person name="Bruemmer F."/>
            <person name="Labrenz M."/>
            <person name="Spormann A.M."/>
            <person name="Op den Camp H."/>
            <person name="Overmann J."/>
            <person name="Amann R."/>
            <person name="Jetten M.S.M."/>
            <person name="Mascher T."/>
            <person name="Medema M.H."/>
            <person name="Devos D.P."/>
            <person name="Kaster A.-K."/>
            <person name="Ovreas L."/>
            <person name="Rohde M."/>
            <person name="Galperin M.Y."/>
            <person name="Jogler C."/>
        </authorList>
    </citation>
    <scope>NUCLEOTIDE SEQUENCE [LARGE SCALE GENOMIC DNA]</scope>
    <source>
        <strain evidence="2 3">V202</strain>
    </source>
</reference>
<name>A0A517X3Q6_9PLAN</name>
<dbReference type="AlphaFoldDB" id="A0A517X3Q6"/>
<keyword evidence="1" id="KW-0472">Membrane</keyword>
<dbReference type="Gene3D" id="2.60.40.1120">
    <property type="entry name" value="Carboxypeptidase-like, regulatory domain"/>
    <property type="match status" value="1"/>
</dbReference>
<keyword evidence="1" id="KW-1133">Transmembrane helix</keyword>
<keyword evidence="1 2" id="KW-0812">Transmembrane</keyword>
<proteinExistence type="predicted"/>
<evidence type="ECO:0000313" key="3">
    <source>
        <dbReference type="Proteomes" id="UP000318384"/>
    </source>
</evidence>
<dbReference type="SUPFAM" id="SSF52833">
    <property type="entry name" value="Thioredoxin-like"/>
    <property type="match status" value="1"/>
</dbReference>
<gene>
    <name evidence="2" type="ORF">V202x_55650</name>
</gene>
<feature type="transmembrane region" description="Helical" evidence="1">
    <location>
        <begin position="89"/>
        <end position="108"/>
    </location>
</feature>
<dbReference type="OrthoDB" id="232400at2"/>
<dbReference type="Gene3D" id="3.40.30.10">
    <property type="entry name" value="Glutaredoxin"/>
    <property type="match status" value="1"/>
</dbReference>
<sequence length="1093" mass="123191">MNEQKSRFQHKPDFTEIVWFFIYYFTVFLVAYNNRQAFTKRTSNQKSRERSKSCLGFLRVNDPSTSFSESADSMKKVPVNMISNPSSKIYSRTAFAFLSVLGILFLSVESASPAPPKQVRKDKSKTAKQKLLVDQITLSGIVTDENKKPVQGVKVFIEWLHPEKQEIQTKTDAQGRFTLYALSTKVRGQTIQVTADSGRQLAQFKLPWQNIENNDSLTKLRLQLHPARRVELLVVDRTGKPIANAKTGIMGSYKVWGTGTTDNKGHIQFLVPQDVDIQYVCAVSDGHGVDYKAYVLPRGQSGDQITKPPELPDHPIRLTLDGTQPLEVHIKGTNDKPLAGIKVYPWLLKKPDQPQDLNLSFFIKLVQETTDKSGKAVFQWIPHWQKTPITIWPRDKEHVHQRGNYDPKTAEGSLTLKLEKLVPLGGRVTLPDGSPAKEIAITVSGKGHQIDSFRATVKTDKEGRYTIKAAPNMVYLVVVKDKMWASTPHTGFALWPGKPIRNLDFKLRPATRLFGRVTVGSQQEAVEGQTIYVYQYGQDAHNQKDLKLPNPNKRTIWVQPTIVHYSTSDKNGEFELFVGDGKFDIRGPTQSPVKKFEITAESEKEFNFHAARPEKGLLAGSVVTGNPPQPVPNAEVSGIYRYNLAGRDMKSATDESGRFKVERELHRTVIYARSKDKKLAGVVEIGPDEKMVTIPIRPLGTALAQLIDAKTKEPLQDREISYGVKVHIGDDKAPWRTSFGGTTTTDDEGRLEIRNLVLGQDYDINLVNRPKDQPNRVSWRTIGKVKPEESQPIDLGTLEVSPPKPPYKPPTTEERIAAAFKVKGTPLDRFTRSKRDAKITMQRLLILFGDPKGKAIQELMTMRYEDQEVRKALESFIVMAINTTSGNRDTSKVLAKAINENLNGVRGDFFIVVSNEQGKRMADADILALSADGKINKEKLISFLNEHTIQPLDAQELLATAIQKAKKENKRIIIQETATWCGPCRLLSRFLEKERNQWERDYIWIKMDHRWTGAREIMLKMRDGADGGIPWWAILDNSSKVLVTSNDKDGTNIGFPSDQNGRTHFRTMLEKTAIRLTPTDITTLVDALNKNQQ</sequence>
<evidence type="ECO:0000313" key="2">
    <source>
        <dbReference type="EMBL" id="QDU12140.1"/>
    </source>
</evidence>